<dbReference type="AlphaFoldDB" id="A0A1D6EPK1"/>
<gene>
    <name evidence="1" type="ORF">ZEAMMB73_Zm00001d005710</name>
</gene>
<dbReference type="InParanoid" id="A0A1D6EPK1"/>
<evidence type="ECO:0000313" key="1">
    <source>
        <dbReference type="EMBL" id="ONM21698.1"/>
    </source>
</evidence>
<name>A0A1D6EPK1_MAIZE</name>
<accession>A0A1D6EPK1</accession>
<dbReference type="EMBL" id="CM007648">
    <property type="protein sequence ID" value="ONM21698.1"/>
    <property type="molecule type" value="Genomic_DNA"/>
</dbReference>
<reference evidence="1" key="1">
    <citation type="submission" date="2015-12" db="EMBL/GenBank/DDBJ databases">
        <title>Update maize B73 reference genome by single molecule sequencing technologies.</title>
        <authorList>
            <consortium name="Maize Genome Sequencing Project"/>
            <person name="Ware D."/>
        </authorList>
    </citation>
    <scope>NUCLEOTIDE SEQUENCE [LARGE SCALE GENOMIC DNA]</scope>
    <source>
        <tissue evidence="1">Seedling</tissue>
    </source>
</reference>
<protein>
    <submittedName>
        <fullName evidence="1">Uncharacterized protein</fullName>
    </submittedName>
</protein>
<proteinExistence type="predicted"/>
<organism evidence="1">
    <name type="scientific">Zea mays</name>
    <name type="common">Maize</name>
    <dbReference type="NCBI Taxonomy" id="4577"/>
    <lineage>
        <taxon>Eukaryota</taxon>
        <taxon>Viridiplantae</taxon>
        <taxon>Streptophyta</taxon>
        <taxon>Embryophyta</taxon>
        <taxon>Tracheophyta</taxon>
        <taxon>Spermatophyta</taxon>
        <taxon>Magnoliopsida</taxon>
        <taxon>Liliopsida</taxon>
        <taxon>Poales</taxon>
        <taxon>Poaceae</taxon>
        <taxon>PACMAD clade</taxon>
        <taxon>Panicoideae</taxon>
        <taxon>Andropogonodae</taxon>
        <taxon>Andropogoneae</taxon>
        <taxon>Tripsacinae</taxon>
        <taxon>Zea</taxon>
    </lineage>
</organism>
<sequence length="31" mass="3434">MMEQQGLFAKASSFREERGKTSRIATSTGDI</sequence>